<dbReference type="RefSeq" id="WP_070801671.1">
    <property type="nucleotide sequence ID" value="NZ_MLTE01000006.1"/>
</dbReference>
<evidence type="ECO:0000313" key="1">
    <source>
        <dbReference type="EMBL" id="OHJ52697.1"/>
    </source>
</evidence>
<dbReference type="EMBL" id="MLTE01000006">
    <property type="protein sequence ID" value="OHJ52697.1"/>
    <property type="molecule type" value="Genomic_DNA"/>
</dbReference>
<dbReference type="InterPro" id="IPR025317">
    <property type="entry name" value="DUF4222"/>
</dbReference>
<sequence>MMTNKTGFIARGCAHPEIKPGDIYRDNKGRLVTVDKCEHGRVYFIRDGFPFATELLARVFLDRFSLHRRKKAPAMSTNAATKIAAVQKLRAMINASREASK</sequence>
<name>A0A3F3IYR7_SALER</name>
<dbReference type="AlphaFoldDB" id="A0A3F3IYR7"/>
<reference evidence="1" key="1">
    <citation type="submission" date="2016-09" db="EMBL/GenBank/DDBJ databases">
        <title>Whole genome sequencing of Salmonella enterica.</title>
        <authorList>
            <person name="Bell R."/>
        </authorList>
    </citation>
    <scope>NUCLEOTIDE SEQUENCE [LARGE SCALE GENOMIC DNA]</scope>
    <source>
        <strain evidence="1">CFSAN044929</strain>
    </source>
</reference>
<evidence type="ECO:0008006" key="2">
    <source>
        <dbReference type="Google" id="ProtNLM"/>
    </source>
</evidence>
<proteinExistence type="predicted"/>
<comment type="caution">
    <text evidence="1">The sequence shown here is derived from an EMBL/GenBank/DDBJ whole genome shotgun (WGS) entry which is preliminary data.</text>
</comment>
<accession>A0A3F3IYR7</accession>
<dbReference type="Proteomes" id="UP000866740">
    <property type="component" value="Unassembled WGS sequence"/>
</dbReference>
<gene>
    <name evidence="1" type="ORF">A7S51_11045</name>
</gene>
<organism evidence="1">
    <name type="scientific">Salmonella enterica</name>
    <name type="common">Salmonella choleraesuis</name>
    <dbReference type="NCBI Taxonomy" id="28901"/>
    <lineage>
        <taxon>Bacteria</taxon>
        <taxon>Pseudomonadati</taxon>
        <taxon>Pseudomonadota</taxon>
        <taxon>Gammaproteobacteria</taxon>
        <taxon>Enterobacterales</taxon>
        <taxon>Enterobacteriaceae</taxon>
        <taxon>Salmonella</taxon>
    </lineage>
</organism>
<protein>
    <recommendedName>
        <fullName evidence="2">DUF4222 domain-containing protein</fullName>
    </recommendedName>
</protein>
<dbReference type="Pfam" id="PF13973">
    <property type="entry name" value="DUF4222"/>
    <property type="match status" value="1"/>
</dbReference>